<protein>
    <submittedName>
        <fullName evidence="4">Molybdenum ABC transporter, substrate-binding protein ModA</fullName>
    </submittedName>
</protein>
<evidence type="ECO:0000256" key="2">
    <source>
        <dbReference type="ARBA" id="ARBA00022723"/>
    </source>
</evidence>
<dbReference type="GO" id="GO:0030973">
    <property type="term" value="F:molybdate ion binding"/>
    <property type="evidence" value="ECO:0007669"/>
    <property type="project" value="InterPro"/>
</dbReference>
<name>A0A3B0Y486_9ZZZZ</name>
<dbReference type="InterPro" id="IPR005950">
    <property type="entry name" value="ModA"/>
</dbReference>
<accession>A0A3B0Y486</accession>
<sequence length="239" mass="26741">MRGLLLCLLMLPFAIHAAELRVATAANFYLTLNKIKQLYEEKTGHKIVIIRGSTGKLYAQIIRGAPYDLFFSADSARADRLVSKGKSADNISEVYAVGQLVLWRPDVNSSQQLRKILVSGNFKKLAIANPKTAPYGKASIEALKSLELYEAVKNKLVYGENISQVVQFVQSGAADIGLVSRSYVNHDIYWEVAPYLHQPINQKMLILKQTKQPLLAKDFFNFLHSNAVRKIIEGDGYQL</sequence>
<dbReference type="Gene3D" id="3.40.190.10">
    <property type="entry name" value="Periplasmic binding protein-like II"/>
    <property type="match status" value="2"/>
</dbReference>
<proteinExistence type="predicted"/>
<dbReference type="AlphaFoldDB" id="A0A3B0Y486"/>
<dbReference type="PANTHER" id="PTHR30632:SF14">
    <property type="entry name" value="TUNGSTATE_MOLYBDATE_CHROMATE-BINDING PROTEIN MODA"/>
    <property type="match status" value="1"/>
</dbReference>
<evidence type="ECO:0000256" key="1">
    <source>
        <dbReference type="ARBA" id="ARBA00022505"/>
    </source>
</evidence>
<gene>
    <name evidence="4" type="ORF">MNBD_GAMMA09-1946</name>
</gene>
<reference evidence="4" key="1">
    <citation type="submission" date="2018-06" db="EMBL/GenBank/DDBJ databases">
        <authorList>
            <person name="Zhirakovskaya E."/>
        </authorList>
    </citation>
    <scope>NUCLEOTIDE SEQUENCE</scope>
</reference>
<dbReference type="InterPro" id="IPR044084">
    <property type="entry name" value="AvModA-like_subst-bd"/>
</dbReference>
<dbReference type="PANTHER" id="PTHR30632">
    <property type="entry name" value="MOLYBDATE-BINDING PERIPLASMIC PROTEIN"/>
    <property type="match status" value="1"/>
</dbReference>
<dbReference type="SUPFAM" id="SSF53850">
    <property type="entry name" value="Periplasmic binding protein-like II"/>
    <property type="match status" value="1"/>
</dbReference>
<evidence type="ECO:0000313" key="4">
    <source>
        <dbReference type="EMBL" id="VAW68979.1"/>
    </source>
</evidence>
<evidence type="ECO:0000256" key="3">
    <source>
        <dbReference type="ARBA" id="ARBA00022729"/>
    </source>
</evidence>
<dbReference type="FunFam" id="3.40.190.10:FF:000035">
    <property type="entry name" value="Molybdate ABC transporter substrate-binding protein"/>
    <property type="match status" value="1"/>
</dbReference>
<keyword evidence="1" id="KW-0500">Molybdenum</keyword>
<keyword evidence="2" id="KW-0479">Metal-binding</keyword>
<dbReference type="GO" id="GO:0015689">
    <property type="term" value="P:molybdate ion transport"/>
    <property type="evidence" value="ECO:0007669"/>
    <property type="project" value="InterPro"/>
</dbReference>
<organism evidence="4">
    <name type="scientific">hydrothermal vent metagenome</name>
    <dbReference type="NCBI Taxonomy" id="652676"/>
    <lineage>
        <taxon>unclassified sequences</taxon>
        <taxon>metagenomes</taxon>
        <taxon>ecological metagenomes</taxon>
    </lineage>
</organism>
<dbReference type="PIRSF" id="PIRSF004846">
    <property type="entry name" value="ModA"/>
    <property type="match status" value="1"/>
</dbReference>
<dbReference type="CDD" id="cd13539">
    <property type="entry name" value="PBP2_AvModA"/>
    <property type="match status" value="1"/>
</dbReference>
<dbReference type="GO" id="GO:0046872">
    <property type="term" value="F:metal ion binding"/>
    <property type="evidence" value="ECO:0007669"/>
    <property type="project" value="UniProtKB-KW"/>
</dbReference>
<dbReference type="Pfam" id="PF13531">
    <property type="entry name" value="SBP_bac_11"/>
    <property type="match status" value="1"/>
</dbReference>
<dbReference type="EMBL" id="UOFI01000140">
    <property type="protein sequence ID" value="VAW68979.1"/>
    <property type="molecule type" value="Genomic_DNA"/>
</dbReference>
<keyword evidence="3" id="KW-0732">Signal</keyword>
<dbReference type="NCBIfam" id="TIGR01256">
    <property type="entry name" value="modA"/>
    <property type="match status" value="1"/>
</dbReference>
<dbReference type="InterPro" id="IPR050682">
    <property type="entry name" value="ModA/WtpA"/>
</dbReference>